<proteinExistence type="predicted"/>
<sequence length="49" mass="5735">MSTVSSLVRIERRSAITRSDDEYRGTQTEMEAMSSSFEWKCERLANEEM</sequence>
<accession>A0A9I9E3D4</accession>
<dbReference type="AlphaFoldDB" id="A0A9I9E3D4"/>
<evidence type="ECO:0000313" key="1">
    <source>
        <dbReference type="EnsemblPlants" id="MELO3C028067.2.1"/>
    </source>
</evidence>
<dbReference type="EnsemblPlants" id="MELO3C028067.2.1">
    <property type="protein sequence ID" value="MELO3C028067.2.1"/>
    <property type="gene ID" value="MELO3C028067.2"/>
</dbReference>
<name>A0A9I9E3D4_CUCME</name>
<reference evidence="1" key="1">
    <citation type="submission" date="2023-03" db="UniProtKB">
        <authorList>
            <consortium name="EnsemblPlants"/>
        </authorList>
    </citation>
    <scope>IDENTIFICATION</scope>
</reference>
<organism evidence="1">
    <name type="scientific">Cucumis melo</name>
    <name type="common">Muskmelon</name>
    <dbReference type="NCBI Taxonomy" id="3656"/>
    <lineage>
        <taxon>Eukaryota</taxon>
        <taxon>Viridiplantae</taxon>
        <taxon>Streptophyta</taxon>
        <taxon>Embryophyta</taxon>
        <taxon>Tracheophyta</taxon>
        <taxon>Spermatophyta</taxon>
        <taxon>Magnoliopsida</taxon>
        <taxon>eudicotyledons</taxon>
        <taxon>Gunneridae</taxon>
        <taxon>Pentapetalae</taxon>
        <taxon>rosids</taxon>
        <taxon>fabids</taxon>
        <taxon>Cucurbitales</taxon>
        <taxon>Cucurbitaceae</taxon>
        <taxon>Benincaseae</taxon>
        <taxon>Cucumis</taxon>
    </lineage>
</organism>
<protein>
    <submittedName>
        <fullName evidence="1">Uncharacterized protein</fullName>
    </submittedName>
</protein>
<dbReference type="Gramene" id="MELO3C028067.2.1">
    <property type="protein sequence ID" value="MELO3C028067.2.1"/>
    <property type="gene ID" value="MELO3C028067.2"/>
</dbReference>